<dbReference type="InterPro" id="IPR029069">
    <property type="entry name" value="HotDog_dom_sf"/>
</dbReference>
<gene>
    <name evidence="5" type="ORF">SAMN05661053_0648</name>
</gene>
<evidence type="ECO:0000256" key="2">
    <source>
        <dbReference type="SAM" id="Phobius"/>
    </source>
</evidence>
<keyword evidence="2" id="KW-0472">Membrane</keyword>
<feature type="compositionally biased region" description="Polar residues" evidence="1">
    <location>
        <begin position="769"/>
        <end position="779"/>
    </location>
</feature>
<dbReference type="GO" id="GO:0016874">
    <property type="term" value="F:ligase activity"/>
    <property type="evidence" value="ECO:0007669"/>
    <property type="project" value="UniProtKB-KW"/>
</dbReference>
<protein>
    <submittedName>
        <fullName evidence="5">Acyl-coenzyme A synthetase/AMP-(Fatty) acid ligase</fullName>
    </submittedName>
</protein>
<dbReference type="InterPro" id="IPR042099">
    <property type="entry name" value="ANL_N_sf"/>
</dbReference>
<dbReference type="Gene3D" id="3.40.50.12780">
    <property type="entry name" value="N-terminal domain of ligase-like"/>
    <property type="match status" value="1"/>
</dbReference>
<keyword evidence="2" id="KW-1133">Transmembrane helix</keyword>
<dbReference type="InterPro" id="IPR000873">
    <property type="entry name" value="AMP-dep_synth/lig_dom"/>
</dbReference>
<dbReference type="Proteomes" id="UP000255423">
    <property type="component" value="Unassembled WGS sequence"/>
</dbReference>
<dbReference type="Pfam" id="PF00501">
    <property type="entry name" value="AMP-binding"/>
    <property type="match status" value="1"/>
</dbReference>
<dbReference type="InterPro" id="IPR054545">
    <property type="entry name" value="ApeI-like"/>
</dbReference>
<feature type="domain" description="ApeI dehydratase-like" evidence="4">
    <location>
        <begin position="675"/>
        <end position="768"/>
    </location>
</feature>
<dbReference type="PROSITE" id="PS00455">
    <property type="entry name" value="AMP_BINDING"/>
    <property type="match status" value="1"/>
</dbReference>
<feature type="transmembrane region" description="Helical" evidence="2">
    <location>
        <begin position="138"/>
        <end position="159"/>
    </location>
</feature>
<sequence length="788" mass="88570">MKLVAGKIFFTAISVLYPVLVYCGIRYWGLSPRRMSLMLLALGFYHFLNFTRSKSKADRGRTGALVALILVCALVAFFANNILFVKFYPVLVNLSLLAFFGFTLWRPPSFAFRMACLGNKSLNTSPSFKAVERYCNKVTFAWCIFFVVNGSVSALTVFVGSDKIWSLYNGLISYILIGLFFIVEYLVRKMVQSKMQSYVPVCDLERDSRPDGALVAEGKTWGDFVSDVSKVRYYLEARENVPWILHCEDSYYFTVSLLAMLQSGRKALVTANRQEAFIKEIKKPEYGFLTDEPFAGSVAGANEMPATLIQDVLGNENAHCSDGDKAREIKFGKFDKSKAEMVMYTSGTTGEPKAVYKRFLQFENELFELVKVFGNDWVNRKVYSTVNHHHIYGLLFTALLPIATGLPFRRHRIDFPTELANIAGEAAVIASSPAFLKRLSAETDKPIDFKCTPIIYSSGGPLPEEVARKACELTGFWTMEIYGSTETGGIAYRQSKNGPVWTPFEVCKMSVAENGCLNIKSSYILEPEGFTTGDLVDLYDDGRFLLKGRSDSIVKIEEKRISLPEVEMRLKQTGLVQDVRVVPMVGKRQYLAAAIVLNEVGRTKFAGSPKLAINNYFHDYLLKFIENTVSPKKWRYLEELPQNTEGKIRMRDIQALFGLAESPNFKILKFRREPGALTAKLLFPATSDYYDGHFPEFKLLPAVVQVDMVLRLARNFLEVPKELSKMNRTRFANPILPDVPVMVKITYDADAGKVTFVYTSEDGETSYSNGSLIMNTSTGDAGEGENRG</sequence>
<name>A0A380RV75_FIBSU</name>
<feature type="transmembrane region" description="Helical" evidence="2">
    <location>
        <begin position="165"/>
        <end position="187"/>
    </location>
</feature>
<dbReference type="PANTHER" id="PTHR45398">
    <property type="match status" value="1"/>
</dbReference>
<evidence type="ECO:0000313" key="6">
    <source>
        <dbReference type="Proteomes" id="UP000255423"/>
    </source>
</evidence>
<dbReference type="EMBL" id="UHJL01000001">
    <property type="protein sequence ID" value="SUQ19416.1"/>
    <property type="molecule type" value="Genomic_DNA"/>
</dbReference>
<dbReference type="InterPro" id="IPR045851">
    <property type="entry name" value="AMP-bd_C_sf"/>
</dbReference>
<dbReference type="Gene3D" id="3.30.300.30">
    <property type="match status" value="1"/>
</dbReference>
<feature type="region of interest" description="Disordered" evidence="1">
    <location>
        <begin position="769"/>
        <end position="788"/>
    </location>
</feature>
<reference evidence="5 6" key="1">
    <citation type="submission" date="2017-08" db="EMBL/GenBank/DDBJ databases">
        <authorList>
            <person name="de Groot N.N."/>
        </authorList>
    </citation>
    <scope>NUCLEOTIDE SEQUENCE [LARGE SCALE GENOMIC DNA]</scope>
    <source>
        <strain evidence="5 6">HM2</strain>
    </source>
</reference>
<accession>A0A380RV75</accession>
<keyword evidence="5" id="KW-0436">Ligase</keyword>
<dbReference type="InterPro" id="IPR020845">
    <property type="entry name" value="AMP-binding_CS"/>
</dbReference>
<feature type="transmembrane region" description="Helical" evidence="2">
    <location>
        <begin position="35"/>
        <end position="51"/>
    </location>
</feature>
<dbReference type="RefSeq" id="WP_109572061.1">
    <property type="nucleotide sequence ID" value="NZ_UHJL01000001.1"/>
</dbReference>
<dbReference type="PANTHER" id="PTHR45398:SF1">
    <property type="entry name" value="ENZYME, PUTATIVE (JCVI)-RELATED"/>
    <property type="match status" value="1"/>
</dbReference>
<evidence type="ECO:0000259" key="4">
    <source>
        <dbReference type="Pfam" id="PF22818"/>
    </source>
</evidence>
<evidence type="ECO:0000256" key="1">
    <source>
        <dbReference type="SAM" id="MobiDB-lite"/>
    </source>
</evidence>
<evidence type="ECO:0000259" key="3">
    <source>
        <dbReference type="Pfam" id="PF00501"/>
    </source>
</evidence>
<proteinExistence type="predicted"/>
<feature type="transmembrane region" description="Helical" evidence="2">
    <location>
        <begin position="7"/>
        <end position="29"/>
    </location>
</feature>
<keyword evidence="2" id="KW-0812">Transmembrane</keyword>
<dbReference type="SUPFAM" id="SSF56801">
    <property type="entry name" value="Acetyl-CoA synthetase-like"/>
    <property type="match status" value="1"/>
</dbReference>
<evidence type="ECO:0000313" key="5">
    <source>
        <dbReference type="EMBL" id="SUQ19416.1"/>
    </source>
</evidence>
<dbReference type="AlphaFoldDB" id="A0A380RV75"/>
<organism evidence="5 6">
    <name type="scientific">Fibrobacter succinogenes</name>
    <name type="common">Bacteroides succinogenes</name>
    <dbReference type="NCBI Taxonomy" id="833"/>
    <lineage>
        <taxon>Bacteria</taxon>
        <taxon>Pseudomonadati</taxon>
        <taxon>Fibrobacterota</taxon>
        <taxon>Fibrobacteria</taxon>
        <taxon>Fibrobacterales</taxon>
        <taxon>Fibrobacteraceae</taxon>
        <taxon>Fibrobacter</taxon>
    </lineage>
</organism>
<feature type="transmembrane region" description="Helical" evidence="2">
    <location>
        <begin position="390"/>
        <end position="408"/>
    </location>
</feature>
<dbReference type="SUPFAM" id="SSF54637">
    <property type="entry name" value="Thioesterase/thiol ester dehydrase-isomerase"/>
    <property type="match status" value="1"/>
</dbReference>
<feature type="transmembrane region" description="Helical" evidence="2">
    <location>
        <begin position="63"/>
        <end position="81"/>
    </location>
</feature>
<dbReference type="Pfam" id="PF22818">
    <property type="entry name" value="ApeI-like"/>
    <property type="match status" value="1"/>
</dbReference>
<dbReference type="Gene3D" id="3.10.129.10">
    <property type="entry name" value="Hotdog Thioesterase"/>
    <property type="match status" value="1"/>
</dbReference>
<feature type="domain" description="AMP-dependent synthetase/ligase" evidence="3">
    <location>
        <begin position="332"/>
        <end position="493"/>
    </location>
</feature>